<name>A0A6J8EFC7_MYTCO</name>
<reference evidence="1 2" key="1">
    <citation type="submission" date="2020-06" db="EMBL/GenBank/DDBJ databases">
        <authorList>
            <person name="Li R."/>
            <person name="Bekaert M."/>
        </authorList>
    </citation>
    <scope>NUCLEOTIDE SEQUENCE [LARGE SCALE GENOMIC DNA]</scope>
    <source>
        <strain evidence="2">wild</strain>
    </source>
</reference>
<protein>
    <submittedName>
        <fullName evidence="1">Uncharacterized protein</fullName>
    </submittedName>
</protein>
<evidence type="ECO:0000313" key="1">
    <source>
        <dbReference type="EMBL" id="CAC5418663.1"/>
    </source>
</evidence>
<gene>
    <name evidence="1" type="ORF">MCOR_51086</name>
</gene>
<dbReference type="SUPFAM" id="SSF75011">
    <property type="entry name" value="3-carboxy-cis,cis-mucoante lactonizing enzyme"/>
    <property type="match status" value="1"/>
</dbReference>
<accession>A0A6J8EFC7</accession>
<sequence>MGSIRKYASNLQTFSGAKIFEVEIQKKEEYLQSLSDDGSLQEVFINFEVNDEVSKILSIQKFSSVSTERKSPLVVLKKETDKQAQILRMPVATSRSIQDIKPTQQQTMTVPKQITGCSMNPSGKFIFVNCYEHQLIILTNDGKSDSEINTSTQFPIDVTCIDDLTVAVSFFGAAVIQIINITSKKVVLTISTLNVCGGITHQNNQMLCCENSTGVSVVKLPNTDNFVLVKDKTLNRWGYITTYMDRLYHTKNNTVNCYFFTGKKLWEFKDE</sequence>
<keyword evidence="2" id="KW-1185">Reference proteome</keyword>
<dbReference type="AlphaFoldDB" id="A0A6J8EFC7"/>
<evidence type="ECO:0000313" key="2">
    <source>
        <dbReference type="Proteomes" id="UP000507470"/>
    </source>
</evidence>
<dbReference type="OrthoDB" id="6104407at2759"/>
<organism evidence="1 2">
    <name type="scientific">Mytilus coruscus</name>
    <name type="common">Sea mussel</name>
    <dbReference type="NCBI Taxonomy" id="42192"/>
    <lineage>
        <taxon>Eukaryota</taxon>
        <taxon>Metazoa</taxon>
        <taxon>Spiralia</taxon>
        <taxon>Lophotrochozoa</taxon>
        <taxon>Mollusca</taxon>
        <taxon>Bivalvia</taxon>
        <taxon>Autobranchia</taxon>
        <taxon>Pteriomorphia</taxon>
        <taxon>Mytilida</taxon>
        <taxon>Mytiloidea</taxon>
        <taxon>Mytilidae</taxon>
        <taxon>Mytilinae</taxon>
        <taxon>Mytilus</taxon>
    </lineage>
</organism>
<dbReference type="Proteomes" id="UP000507470">
    <property type="component" value="Unassembled WGS sequence"/>
</dbReference>
<dbReference type="EMBL" id="CACVKT020008934">
    <property type="protein sequence ID" value="CAC5418663.1"/>
    <property type="molecule type" value="Genomic_DNA"/>
</dbReference>
<proteinExistence type="predicted"/>